<name>A0A0F8YVP0_9ZZZZ</name>
<comment type="caution">
    <text evidence="1">The sequence shown here is derived from an EMBL/GenBank/DDBJ whole genome shotgun (WGS) entry which is preliminary data.</text>
</comment>
<dbReference type="EMBL" id="LAZR01067195">
    <property type="protein sequence ID" value="KKK52091.1"/>
    <property type="molecule type" value="Genomic_DNA"/>
</dbReference>
<dbReference type="AlphaFoldDB" id="A0A0F8YVP0"/>
<accession>A0A0F8YVP0</accession>
<reference evidence="1" key="1">
    <citation type="journal article" date="2015" name="Nature">
        <title>Complex archaea that bridge the gap between prokaryotes and eukaryotes.</title>
        <authorList>
            <person name="Spang A."/>
            <person name="Saw J.H."/>
            <person name="Jorgensen S.L."/>
            <person name="Zaremba-Niedzwiedzka K."/>
            <person name="Martijn J."/>
            <person name="Lind A.E."/>
            <person name="van Eijk R."/>
            <person name="Schleper C."/>
            <person name="Guy L."/>
            <person name="Ettema T.J."/>
        </authorList>
    </citation>
    <scope>NUCLEOTIDE SEQUENCE</scope>
</reference>
<protein>
    <submittedName>
        <fullName evidence="1">Uncharacterized protein</fullName>
    </submittedName>
</protein>
<sequence length="152" mass="16008">MSSANVNVELERSPVGMGINKVAQWLDWSDFTDSSQNGRLTLAQTIPAGAFLLGTRIRIETALATGDTDTMDIGTSAGGTQILAGASIGSVAVVGGPAVTALQFIASATTIHVEINESTDWDNITAGKFLVEIFYLSTATELNKGYPNRFHS</sequence>
<evidence type="ECO:0000313" key="1">
    <source>
        <dbReference type="EMBL" id="KKK52091.1"/>
    </source>
</evidence>
<proteinExistence type="predicted"/>
<gene>
    <name evidence="1" type="ORF">LCGC14_3108420</name>
</gene>
<organism evidence="1">
    <name type="scientific">marine sediment metagenome</name>
    <dbReference type="NCBI Taxonomy" id="412755"/>
    <lineage>
        <taxon>unclassified sequences</taxon>
        <taxon>metagenomes</taxon>
        <taxon>ecological metagenomes</taxon>
    </lineage>
</organism>